<evidence type="ECO:0000259" key="17">
    <source>
        <dbReference type="PROSITE" id="PS50004"/>
    </source>
</evidence>
<dbReference type="InterPro" id="IPR035892">
    <property type="entry name" value="C2_domain_sf"/>
</dbReference>
<dbReference type="InterPro" id="IPR051634">
    <property type="entry name" value="Extended_Synaptotagmin"/>
</dbReference>
<feature type="transmembrane region" description="Helical" evidence="16">
    <location>
        <begin position="45"/>
        <end position="68"/>
    </location>
</feature>
<dbReference type="OMA" id="KVHPGQS"/>
<evidence type="ECO:0000256" key="2">
    <source>
        <dbReference type="ARBA" id="ARBA00004477"/>
    </source>
</evidence>
<feature type="domain" description="C2" evidence="17">
    <location>
        <begin position="616"/>
        <end position="737"/>
    </location>
</feature>
<evidence type="ECO:0000256" key="10">
    <source>
        <dbReference type="ARBA" id="ARBA00022837"/>
    </source>
</evidence>
<dbReference type="EMBL" id="AFYH01034267">
    <property type="status" value="NOT_ANNOTATED_CDS"/>
    <property type="molecule type" value="Genomic_DNA"/>
</dbReference>
<keyword evidence="20" id="KW-1185">Reference proteome</keyword>
<feature type="region of interest" description="Disordered" evidence="15">
    <location>
        <begin position="583"/>
        <end position="607"/>
    </location>
</feature>
<dbReference type="EMBL" id="AFYH01034264">
    <property type="status" value="NOT_ANNOTATED_CDS"/>
    <property type="molecule type" value="Genomic_DNA"/>
</dbReference>
<dbReference type="HOGENOM" id="CLU_012047_0_0_1"/>
<evidence type="ECO:0000256" key="8">
    <source>
        <dbReference type="ARBA" id="ARBA00022737"/>
    </source>
</evidence>
<evidence type="ECO:0000256" key="13">
    <source>
        <dbReference type="ARBA" id="ARBA00023121"/>
    </source>
</evidence>
<feature type="compositionally biased region" description="Basic and acidic residues" evidence="15">
    <location>
        <begin position="590"/>
        <end position="607"/>
    </location>
</feature>
<dbReference type="GO" id="GO:0035091">
    <property type="term" value="F:phosphatidylinositol binding"/>
    <property type="evidence" value="ECO:0007669"/>
    <property type="project" value="TreeGrafter"/>
</dbReference>
<evidence type="ECO:0000256" key="3">
    <source>
        <dbReference type="ARBA" id="ARBA00005867"/>
    </source>
</evidence>
<name>H3BEH2_LATCH</name>
<dbReference type="Bgee" id="ENSLACG00000017835">
    <property type="expression patterns" value="Expressed in pelvic fin and 6 other cell types or tissues"/>
</dbReference>
<dbReference type="FunFam" id="2.60.40.150:FF:000106">
    <property type="entry name" value="extended synaptotagmin-1 isoform X1"/>
    <property type="match status" value="2"/>
</dbReference>
<dbReference type="EMBL" id="AFYH01034262">
    <property type="status" value="NOT_ANNOTATED_CDS"/>
    <property type="molecule type" value="Genomic_DNA"/>
</dbReference>
<comment type="similarity">
    <text evidence="3">Belongs to the extended synaptotagmin family.</text>
</comment>
<feature type="domain" description="C2" evidence="17">
    <location>
        <begin position="962"/>
        <end position="1082"/>
    </location>
</feature>
<dbReference type="GO" id="GO:0061817">
    <property type="term" value="P:endoplasmic reticulum-plasma membrane tethering"/>
    <property type="evidence" value="ECO:0007669"/>
    <property type="project" value="InterPro"/>
</dbReference>
<dbReference type="SUPFAM" id="SSF49562">
    <property type="entry name" value="C2 domain (Calcium/lipid-binding domain, CaLB)"/>
    <property type="match status" value="5"/>
</dbReference>
<dbReference type="InterPro" id="IPR000008">
    <property type="entry name" value="C2_dom"/>
</dbReference>
<evidence type="ECO:0000256" key="6">
    <source>
        <dbReference type="ARBA" id="ARBA00022692"/>
    </source>
</evidence>
<dbReference type="InterPro" id="IPR037749">
    <property type="entry name" value="Ext_Synaptotagmin_C2B"/>
</dbReference>
<dbReference type="FunCoup" id="H3BEH2">
    <property type="interactions" value="1325"/>
</dbReference>
<dbReference type="EMBL" id="AFYH01034263">
    <property type="status" value="NOT_ANNOTATED_CDS"/>
    <property type="molecule type" value="Genomic_DNA"/>
</dbReference>
<dbReference type="SMART" id="SM00239">
    <property type="entry name" value="C2"/>
    <property type="match status" value="5"/>
</dbReference>
<dbReference type="InterPro" id="IPR031468">
    <property type="entry name" value="SMP_LBD"/>
</dbReference>
<dbReference type="EMBL" id="AFYH01034266">
    <property type="status" value="NOT_ANNOTATED_CDS"/>
    <property type="molecule type" value="Genomic_DNA"/>
</dbReference>
<dbReference type="EMBL" id="AFYH01034260">
    <property type="status" value="NOT_ANNOTATED_CDS"/>
    <property type="molecule type" value="Genomic_DNA"/>
</dbReference>
<comment type="subcellular location">
    <subcellularLocation>
        <location evidence="1">Cell membrane</location>
        <topology evidence="1">Peripheral membrane protein</topology>
    </subcellularLocation>
    <subcellularLocation>
        <location evidence="2">Endoplasmic reticulum membrane</location>
        <topology evidence="2">Multi-pass membrane protein</topology>
    </subcellularLocation>
</comment>
<dbReference type="EMBL" id="AFYH01034258">
    <property type="status" value="NOT_ANNOTATED_CDS"/>
    <property type="molecule type" value="Genomic_DNA"/>
</dbReference>
<evidence type="ECO:0000256" key="4">
    <source>
        <dbReference type="ARBA" id="ARBA00022448"/>
    </source>
</evidence>
<dbReference type="PROSITE" id="PS51847">
    <property type="entry name" value="SMP"/>
    <property type="match status" value="1"/>
</dbReference>
<dbReference type="Proteomes" id="UP000008672">
    <property type="component" value="Unassembled WGS sequence"/>
</dbReference>
<dbReference type="FunFam" id="2.60.40.150:FF:000025">
    <property type="entry name" value="Extended synaptotagmin 2"/>
    <property type="match status" value="2"/>
</dbReference>
<evidence type="ECO:0000259" key="18">
    <source>
        <dbReference type="PROSITE" id="PS51847"/>
    </source>
</evidence>
<dbReference type="EMBL" id="AFYH01034265">
    <property type="status" value="NOT_ANNOTATED_CDS"/>
    <property type="molecule type" value="Genomic_DNA"/>
</dbReference>
<feature type="transmembrane region" description="Helical" evidence="16">
    <location>
        <begin position="222"/>
        <end position="242"/>
    </location>
</feature>
<dbReference type="STRING" id="7897.ENSLACP00000020293"/>
<evidence type="ECO:0000256" key="1">
    <source>
        <dbReference type="ARBA" id="ARBA00004202"/>
    </source>
</evidence>
<keyword evidence="13" id="KW-0446">Lipid-binding</keyword>
<dbReference type="CDD" id="cd21679">
    <property type="entry name" value="SMP_ESyt1"/>
    <property type="match status" value="1"/>
</dbReference>
<dbReference type="PANTHER" id="PTHR45761">
    <property type="entry name" value="EXTENDED SYNAPTOTAGMIN-LIKE PROTEIN 2, ISOFORM C"/>
    <property type="match status" value="1"/>
</dbReference>
<dbReference type="GO" id="GO:0006869">
    <property type="term" value="P:lipid transport"/>
    <property type="evidence" value="ECO:0007669"/>
    <property type="project" value="UniProtKB-KW"/>
</dbReference>
<evidence type="ECO:0000256" key="9">
    <source>
        <dbReference type="ARBA" id="ARBA00022824"/>
    </source>
</evidence>
<dbReference type="EMBL" id="AFYH01034259">
    <property type="status" value="NOT_ANNOTATED_CDS"/>
    <property type="molecule type" value="Genomic_DNA"/>
</dbReference>
<feature type="domain" description="SMP-LTD" evidence="18">
    <location>
        <begin position="112"/>
        <end position="290"/>
    </location>
</feature>
<keyword evidence="6 16" id="KW-0812">Transmembrane</keyword>
<keyword evidence="9" id="KW-0256">Endoplasmic reticulum</keyword>
<evidence type="ECO:0000256" key="14">
    <source>
        <dbReference type="ARBA" id="ARBA00023136"/>
    </source>
</evidence>
<organism evidence="19 20">
    <name type="scientific">Latimeria chalumnae</name>
    <name type="common">Coelacanth</name>
    <dbReference type="NCBI Taxonomy" id="7897"/>
    <lineage>
        <taxon>Eukaryota</taxon>
        <taxon>Metazoa</taxon>
        <taxon>Chordata</taxon>
        <taxon>Craniata</taxon>
        <taxon>Vertebrata</taxon>
        <taxon>Euteleostomi</taxon>
        <taxon>Coelacanthiformes</taxon>
        <taxon>Coelacanthidae</taxon>
        <taxon>Latimeria</taxon>
    </lineage>
</organism>
<keyword evidence="7" id="KW-0479">Metal-binding</keyword>
<reference evidence="19" key="2">
    <citation type="submission" date="2025-08" db="UniProtKB">
        <authorList>
            <consortium name="Ensembl"/>
        </authorList>
    </citation>
    <scope>IDENTIFICATION</scope>
</reference>
<keyword evidence="5" id="KW-1003">Cell membrane</keyword>
<dbReference type="GO" id="GO:0005544">
    <property type="term" value="F:calcium-dependent phospholipid binding"/>
    <property type="evidence" value="ECO:0007669"/>
    <property type="project" value="TreeGrafter"/>
</dbReference>
<dbReference type="AlphaFoldDB" id="H3BEH2"/>
<dbReference type="InParanoid" id="H3BEH2"/>
<dbReference type="CDD" id="cd08391">
    <property type="entry name" value="C2A_C2C_Synaptotagmin_like"/>
    <property type="match status" value="2"/>
</dbReference>
<dbReference type="Ensembl" id="ENSLACT00000020433.1">
    <property type="protein sequence ID" value="ENSLACP00000020293.1"/>
    <property type="gene ID" value="ENSLACG00000017835.1"/>
</dbReference>
<dbReference type="GO" id="GO:0031210">
    <property type="term" value="F:phosphatidylcholine binding"/>
    <property type="evidence" value="ECO:0007669"/>
    <property type="project" value="TreeGrafter"/>
</dbReference>
<dbReference type="GeneTree" id="ENSGT00940000156561"/>
<keyword evidence="12" id="KW-0445">Lipid transport</keyword>
<dbReference type="EMBL" id="AFYH01034261">
    <property type="status" value="NOT_ANNOTATED_CDS"/>
    <property type="molecule type" value="Genomic_DNA"/>
</dbReference>
<dbReference type="InterPro" id="IPR037733">
    <property type="entry name" value="Ext_Synaptotagmin_C2A"/>
</dbReference>
<keyword evidence="4" id="KW-0813">Transport</keyword>
<keyword evidence="8" id="KW-0677">Repeat</keyword>
<evidence type="ECO:0000256" key="12">
    <source>
        <dbReference type="ARBA" id="ARBA00023055"/>
    </source>
</evidence>
<evidence type="ECO:0000256" key="5">
    <source>
        <dbReference type="ARBA" id="ARBA00022475"/>
    </source>
</evidence>
<accession>H3BEH2</accession>
<dbReference type="GO" id="GO:0008429">
    <property type="term" value="F:phosphatidylethanolamine binding"/>
    <property type="evidence" value="ECO:0007669"/>
    <property type="project" value="TreeGrafter"/>
</dbReference>
<evidence type="ECO:0000256" key="11">
    <source>
        <dbReference type="ARBA" id="ARBA00022989"/>
    </source>
</evidence>
<dbReference type="Gene3D" id="2.60.40.150">
    <property type="entry name" value="C2 domain"/>
    <property type="match status" value="5"/>
</dbReference>
<dbReference type="GO" id="GO:0005509">
    <property type="term" value="F:calcium ion binding"/>
    <property type="evidence" value="ECO:0007669"/>
    <property type="project" value="TreeGrafter"/>
</dbReference>
<dbReference type="GO" id="GO:0005789">
    <property type="term" value="C:endoplasmic reticulum membrane"/>
    <property type="evidence" value="ECO:0007669"/>
    <property type="project" value="UniProtKB-SubCell"/>
</dbReference>
<dbReference type="eggNOG" id="KOG1012">
    <property type="taxonomic scope" value="Eukaryota"/>
</dbReference>
<feature type="domain" description="C2" evidence="17">
    <location>
        <begin position="289"/>
        <end position="408"/>
    </location>
</feature>
<evidence type="ECO:0000256" key="7">
    <source>
        <dbReference type="ARBA" id="ARBA00022723"/>
    </source>
</evidence>
<dbReference type="GO" id="GO:0005886">
    <property type="term" value="C:plasma membrane"/>
    <property type="evidence" value="ECO:0007669"/>
    <property type="project" value="UniProtKB-SubCell"/>
</dbReference>
<keyword evidence="14 16" id="KW-0472">Membrane</keyword>
<evidence type="ECO:0000256" key="15">
    <source>
        <dbReference type="SAM" id="MobiDB-lite"/>
    </source>
</evidence>
<dbReference type="CDD" id="cd04050">
    <property type="entry name" value="C2B_Synaptotagmin-like"/>
    <property type="match status" value="2"/>
</dbReference>
<evidence type="ECO:0000256" key="16">
    <source>
        <dbReference type="SAM" id="Phobius"/>
    </source>
</evidence>
<dbReference type="Pfam" id="PF17047">
    <property type="entry name" value="SMP_LBD"/>
    <property type="match status" value="1"/>
</dbReference>
<evidence type="ECO:0000313" key="19">
    <source>
        <dbReference type="Ensembl" id="ENSLACP00000020293.1"/>
    </source>
</evidence>
<dbReference type="PANTHER" id="PTHR45761:SF3">
    <property type="entry name" value="EXTENDED SYNAPTOTAGMIN-1"/>
    <property type="match status" value="1"/>
</dbReference>
<proteinExistence type="inferred from homology"/>
<feature type="domain" description="C2" evidence="17">
    <location>
        <begin position="439"/>
        <end position="557"/>
    </location>
</feature>
<reference evidence="19" key="3">
    <citation type="submission" date="2025-09" db="UniProtKB">
        <authorList>
            <consortium name="Ensembl"/>
        </authorList>
    </citation>
    <scope>IDENTIFICATION</scope>
</reference>
<dbReference type="InterPro" id="IPR037752">
    <property type="entry name" value="C2C_KIAA1228"/>
</dbReference>
<dbReference type="InterPro" id="IPR039010">
    <property type="entry name" value="Synaptotagmin_SMP"/>
</dbReference>
<feature type="domain" description="C2" evidence="17">
    <location>
        <begin position="762"/>
        <end position="881"/>
    </location>
</feature>
<keyword evidence="11 16" id="KW-1133">Transmembrane helix</keyword>
<protein>
    <submittedName>
        <fullName evidence="19">Extended synaptotagmin 1</fullName>
    </submittedName>
</protein>
<keyword evidence="10" id="KW-0106">Calcium</keyword>
<evidence type="ECO:0000313" key="20">
    <source>
        <dbReference type="Proteomes" id="UP000008672"/>
    </source>
</evidence>
<reference evidence="20" key="1">
    <citation type="submission" date="2011-08" db="EMBL/GenBank/DDBJ databases">
        <title>The draft genome of Latimeria chalumnae.</title>
        <authorList>
            <person name="Di Palma F."/>
            <person name="Alfoldi J."/>
            <person name="Johnson J."/>
            <person name="Berlin A."/>
            <person name="Gnerre S."/>
            <person name="Jaffe D."/>
            <person name="MacCallum I."/>
            <person name="Young S."/>
            <person name="Walker B.J."/>
            <person name="Lander E."/>
            <person name="Lindblad-Toh K."/>
        </authorList>
    </citation>
    <scope>NUCLEOTIDE SEQUENCE [LARGE SCALE GENOMIC DNA]</scope>
    <source>
        <strain evidence="20">Wild caught</strain>
    </source>
</reference>
<dbReference type="Pfam" id="PF00168">
    <property type="entry name" value="C2"/>
    <property type="match status" value="5"/>
</dbReference>
<dbReference type="PROSITE" id="PS50004">
    <property type="entry name" value="C2"/>
    <property type="match status" value="5"/>
</dbReference>
<sequence length="1082" mass="121661">MGSLAGNTPDLGGPESGLASDGAPSLDLVALLCAFGKTLLFLLPVYLVGYLGLSVCLVVFGLLVYMGWQATREGKAKRLLSALDVLQNEEAVTTKSIYLSKKELPAWITFSDVEKVEWLNKIITQMWPFIGKYLEKLLMETIAPTIRASNNHLQTFFFTKVQLGEKPLKVVGVKAHTEMDKRQIILDLHLSFVGDTEINVEIKRYFCKAGVKGIQLHGMLRVILEPLIGDMPLVGAVTIFFIRRPVLDINWTGVTNLLDIPGLNAFTDTKIMDTIAAFLVLPNRLTIPLVENLHVSQLRSPLPRGIIRIYLIEAENLESKDSYGIFKGKSDPYAILRVGTQTFTSKTIEESLNPKWNELYEIFVHEVPGQELEIEIFDKDPDSDDFLGRSVVHDPLPPLQKRCLNEWFFLKEVGTGRVHLRLEWLSLMTNTSKLDQILQDNQVIFSQTKKEPSAAILAVYLDRAQDLPLKKGNKEPNPMVQLAVKEKPRESKTCYNTNSPVWEDAYFFYIQNPKTQELKIQVKDDDRQTSLGSLTLPLCRLLNSEDLTLDQWFQLDQSGSGSRIYLKVVLRVKCADSSLALNPLTVPDDETPRKPKSGTEKDQDKQTKCAEAVAMLPPKPTKSSADKCFGREGVVRIYLKEAENLIAKDNFMKGLVKGKSDPYAVVKLTGKSFRSKVIKENLNPQWNEIYEFIVNDIPGQEVEFQLFDKDVDKDDFLGRCKISLTHIISSKTIDKWYPLEDVKSGRLHIRLEWLPPTPSATDLEEVLLVNTVTPVQNSEELSAAILAIYLDRAQELPLKKGNKSPSPSAEISVRDVSYKTKTCSQTNSPIWEEAFNFLIKNPTQEKLEILIKDNGRNTLGSLSLPLAPLLTADDLTMDQWFTMDNSGPSSQVLLKLQLGVITALHGFTYTSSHNHSVSPGSYCPEMPVWDGYTPQHSTDVAQSELRQRLSHTQSKSDLCDSPFGQIRLTVSHSSEEKKLYIVVHSCRKLKACSKDGSSPYVSLILLPDKNRVTKKKTPVVKSLNPEYNLQFDYDMDLGTAQKRKLEVSVKNSVSFMSRDKELIGKVHIDLSLVDLSQGITQW</sequence>
<dbReference type="CDD" id="cd04030">
    <property type="entry name" value="C2C_KIAA1228"/>
    <property type="match status" value="1"/>
</dbReference>
<gene>
    <name evidence="19" type="primary">ESYT1</name>
</gene>